<reference evidence="2 3" key="1">
    <citation type="submission" date="2014-10" db="EMBL/GenBank/DDBJ databases">
        <title>Pan-genome analysis of Brazilian lineage A amoebal mimiviruses.</title>
        <authorList>
            <person name="Assis F.L."/>
            <person name="Abrahao J.S."/>
            <person name="Kroon E.G."/>
            <person name="Dornas F.P."/>
            <person name="Andrade K.R."/>
            <person name="Borato P.V.M."/>
            <person name="Pilotto M.R."/>
            <person name="Benamar S."/>
            <person name="LaScola B."/>
            <person name="Colson P."/>
        </authorList>
    </citation>
    <scope>NUCLEOTIDE SEQUENCE [LARGE SCALE GENOMIC DNA]</scope>
    <source>
        <strain evidence="2 3">Oyster</strain>
    </source>
</reference>
<dbReference type="PANTHER" id="PTHR28583:SF4">
    <property type="entry name" value="N-ACYLETHANOLAMINE-HYDROLYZING ACID AMIDASE"/>
    <property type="match status" value="1"/>
</dbReference>
<dbReference type="Gene3D" id="3.60.60.10">
    <property type="entry name" value="Penicillin V Acylase, Chain A"/>
    <property type="match status" value="1"/>
</dbReference>
<dbReference type="PANTHER" id="PTHR28583">
    <property type="entry name" value="ACID AMIDASE"/>
    <property type="match status" value="1"/>
</dbReference>
<dbReference type="GO" id="GO:0016810">
    <property type="term" value="F:hydrolase activity, acting on carbon-nitrogen (but not peptide) bonds"/>
    <property type="evidence" value="ECO:0007669"/>
    <property type="project" value="TreeGrafter"/>
</dbReference>
<proteinExistence type="predicted"/>
<feature type="domain" description="Acid ceramidase N-terminal" evidence="1">
    <location>
        <begin position="7"/>
        <end position="53"/>
    </location>
</feature>
<dbReference type="EMBL" id="KM982401">
    <property type="protein sequence ID" value="AKI79411.1"/>
    <property type="molecule type" value="Genomic_DNA"/>
</dbReference>
<sequence length="321" mass="37245">MKEIVYYDFDLDLNPEIRWVKIFDAFKDKITELKSHLVNLLKPHDSSLKVISMLSGFINPENILHYGEIKYITSKLGMKMYEIIILQLVYEITAACTSAVIDVGDNKLFLRTLDWPLEFLKDFTIGLNIIRANKKIGQTITWIGYVGFLTAWNHKHNYTIAINYRNSNESNQSRLAKIIKNIQRTITLKWPVGYMVRYLIENEKPIEKIIAFTTEVQLISPCYITVYISDGQSFVVTRDCHKTVDIRTDNLIQTNCDFGKNKPNILYSVERRDYVESVIASITTDISPDKLIKTLLKFPVVNEDTIFWVCQFEGKTYSNIV</sequence>
<name>A0A0G2Y8E6_MIMIV</name>
<keyword evidence="2" id="KW-0378">Hydrolase</keyword>
<protein>
    <submittedName>
        <fullName evidence="2">Putative N-acylsphingosine amidohydrolase</fullName>
    </submittedName>
</protein>
<dbReference type="Pfam" id="PF15508">
    <property type="entry name" value="NAAA-beta"/>
    <property type="match status" value="1"/>
</dbReference>
<evidence type="ECO:0000313" key="2">
    <source>
        <dbReference type="EMBL" id="AKI79411.1"/>
    </source>
</evidence>
<dbReference type="Proteomes" id="UP000241474">
    <property type="component" value="Segment"/>
</dbReference>
<evidence type="ECO:0000259" key="1">
    <source>
        <dbReference type="Pfam" id="PF15508"/>
    </source>
</evidence>
<organismHost>
    <name type="scientific">Acanthamoeba polyphaga</name>
    <name type="common">Amoeba</name>
    <dbReference type="NCBI Taxonomy" id="5757"/>
</organismHost>
<evidence type="ECO:0000313" key="3">
    <source>
        <dbReference type="Proteomes" id="UP000241474"/>
    </source>
</evidence>
<accession>A0A0G2Y8E6</accession>
<dbReference type="InterPro" id="IPR029130">
    <property type="entry name" value="Acid_ceramidase_N"/>
</dbReference>
<organism evidence="2 3">
    <name type="scientific">Acanthamoeba polyphaga mimivirus</name>
    <name type="common">APMV</name>
    <dbReference type="NCBI Taxonomy" id="212035"/>
    <lineage>
        <taxon>Viruses</taxon>
        <taxon>Varidnaviria</taxon>
        <taxon>Bamfordvirae</taxon>
        <taxon>Nucleocytoviricota</taxon>
        <taxon>Megaviricetes</taxon>
        <taxon>Imitervirales</taxon>
        <taxon>Mimiviridae</taxon>
        <taxon>Megamimivirinae</taxon>
        <taxon>Mimivirus</taxon>
        <taxon>Mimivirus bradfordmassiliense</taxon>
    </lineage>
</organism>